<proteinExistence type="predicted"/>
<comment type="caution">
    <text evidence="1">The sequence shown here is derived from an EMBL/GenBank/DDBJ whole genome shotgun (WGS) entry which is preliminary data.</text>
</comment>
<evidence type="ECO:0000313" key="1">
    <source>
        <dbReference type="EMBL" id="MCI98290.1"/>
    </source>
</evidence>
<evidence type="ECO:0000313" key="2">
    <source>
        <dbReference type="Proteomes" id="UP000265520"/>
    </source>
</evidence>
<organism evidence="1 2">
    <name type="scientific">Trifolium medium</name>
    <dbReference type="NCBI Taxonomy" id="97028"/>
    <lineage>
        <taxon>Eukaryota</taxon>
        <taxon>Viridiplantae</taxon>
        <taxon>Streptophyta</taxon>
        <taxon>Embryophyta</taxon>
        <taxon>Tracheophyta</taxon>
        <taxon>Spermatophyta</taxon>
        <taxon>Magnoliopsida</taxon>
        <taxon>eudicotyledons</taxon>
        <taxon>Gunneridae</taxon>
        <taxon>Pentapetalae</taxon>
        <taxon>rosids</taxon>
        <taxon>fabids</taxon>
        <taxon>Fabales</taxon>
        <taxon>Fabaceae</taxon>
        <taxon>Papilionoideae</taxon>
        <taxon>50 kb inversion clade</taxon>
        <taxon>NPAAA clade</taxon>
        <taxon>Hologalegina</taxon>
        <taxon>IRL clade</taxon>
        <taxon>Trifolieae</taxon>
        <taxon>Trifolium</taxon>
    </lineage>
</organism>
<accession>A0A392WMT7</accession>
<name>A0A392WMT7_9FABA</name>
<protein>
    <submittedName>
        <fullName evidence="1">Uncharacterized protein</fullName>
    </submittedName>
</protein>
<sequence>GSIGSGIMGTNLTFPIRAKEWNFRGVTLRIAQFTQDYHD</sequence>
<dbReference type="Proteomes" id="UP000265520">
    <property type="component" value="Unassembled WGS sequence"/>
</dbReference>
<dbReference type="AlphaFoldDB" id="A0A392WMT7"/>
<dbReference type="EMBL" id="LXQA011469308">
    <property type="protein sequence ID" value="MCI98290.1"/>
    <property type="molecule type" value="Genomic_DNA"/>
</dbReference>
<reference evidence="1 2" key="1">
    <citation type="journal article" date="2018" name="Front. Plant Sci.">
        <title>Red Clover (Trifolium pratense) and Zigzag Clover (T. medium) - A Picture of Genomic Similarities and Differences.</title>
        <authorList>
            <person name="Dluhosova J."/>
            <person name="Istvanek J."/>
            <person name="Nedelnik J."/>
            <person name="Repkova J."/>
        </authorList>
    </citation>
    <scope>NUCLEOTIDE SEQUENCE [LARGE SCALE GENOMIC DNA]</scope>
    <source>
        <strain evidence="2">cv. 10/8</strain>
        <tissue evidence="1">Leaf</tissue>
    </source>
</reference>
<keyword evidence="2" id="KW-1185">Reference proteome</keyword>
<feature type="non-terminal residue" evidence="1">
    <location>
        <position position="1"/>
    </location>
</feature>